<proteinExistence type="predicted"/>
<sequence>RPHLYLMQPYDPNRRVLLMLHGLASSPEAWVNVANEVMGDEALRQRYQIWQVYYPTNAPVAVNRAEIQALVERSLQHFDPSGTAIASHDMVLIGHSMGGVIGRLLVS</sequence>
<comment type="caution">
    <text evidence="1">The sequence shown here is derived from an EMBL/GenBank/DDBJ whole genome shotgun (WGS) entry which is preliminary data.</text>
</comment>
<keyword evidence="1" id="KW-0378">Hydrolase</keyword>
<name>A0A7X5N341_XANPE</name>
<feature type="non-terminal residue" evidence="1">
    <location>
        <position position="107"/>
    </location>
</feature>
<dbReference type="Gene3D" id="3.40.50.1820">
    <property type="entry name" value="alpha/beta hydrolase"/>
    <property type="match status" value="1"/>
</dbReference>
<dbReference type="SUPFAM" id="SSF53474">
    <property type="entry name" value="alpha/beta-Hydrolases"/>
    <property type="match status" value="1"/>
</dbReference>
<evidence type="ECO:0000313" key="2">
    <source>
        <dbReference type="Proteomes" id="UP000471082"/>
    </source>
</evidence>
<dbReference type="EMBL" id="JAAGYU010001734">
    <property type="protein sequence ID" value="NEL80606.1"/>
    <property type="molecule type" value="Genomic_DNA"/>
</dbReference>
<dbReference type="Proteomes" id="UP000471082">
    <property type="component" value="Unassembled WGS sequence"/>
</dbReference>
<accession>A0A7X5N341</accession>
<protein>
    <submittedName>
        <fullName evidence="1">Alpha/beta fold hydrolase</fullName>
    </submittedName>
</protein>
<reference evidence="1 2" key="1">
    <citation type="submission" date="2019-11" db="EMBL/GenBank/DDBJ databases">
        <title>Genome-resolved metagenomics to study the prevalence of co-infection and intraspecific heterogeneity among plant pathogen metapopulations.</title>
        <authorList>
            <person name="Newberry E."/>
            <person name="Bhandari R."/>
            <person name="Kemble J."/>
            <person name="Sikora E."/>
            <person name="Potnis N."/>
        </authorList>
    </citation>
    <scope>NUCLEOTIDE SEQUENCE [LARGE SCALE GENOMIC DNA]</scope>
    <source>
        <strain evidence="1">Xp_Tom_Tuscaloosa_18b</strain>
    </source>
</reference>
<feature type="non-terminal residue" evidence="1">
    <location>
        <position position="1"/>
    </location>
</feature>
<gene>
    <name evidence="1" type="ORF">G3W61_30650</name>
</gene>
<dbReference type="InterPro" id="IPR029058">
    <property type="entry name" value="AB_hydrolase_fold"/>
</dbReference>
<dbReference type="GO" id="GO:0016787">
    <property type="term" value="F:hydrolase activity"/>
    <property type="evidence" value="ECO:0007669"/>
    <property type="project" value="UniProtKB-KW"/>
</dbReference>
<dbReference type="AlphaFoldDB" id="A0A7X5N341"/>
<organism evidence="1 2">
    <name type="scientific">Xanthomonas perforans</name>
    <dbReference type="NCBI Taxonomy" id="442694"/>
    <lineage>
        <taxon>Bacteria</taxon>
        <taxon>Pseudomonadati</taxon>
        <taxon>Pseudomonadota</taxon>
        <taxon>Gammaproteobacteria</taxon>
        <taxon>Lysobacterales</taxon>
        <taxon>Lysobacteraceae</taxon>
        <taxon>Xanthomonas</taxon>
    </lineage>
</organism>
<evidence type="ECO:0000313" key="1">
    <source>
        <dbReference type="EMBL" id="NEL80606.1"/>
    </source>
</evidence>